<feature type="repeat" description="WD" evidence="3">
    <location>
        <begin position="691"/>
        <end position="732"/>
    </location>
</feature>
<dbReference type="PROSITE" id="PS00678">
    <property type="entry name" value="WD_REPEATS_1"/>
    <property type="match status" value="11"/>
</dbReference>
<feature type="repeat" description="WD" evidence="3">
    <location>
        <begin position="1235"/>
        <end position="1276"/>
    </location>
</feature>
<feature type="repeat" description="WD" evidence="3">
    <location>
        <begin position="1143"/>
        <end position="1184"/>
    </location>
</feature>
<accession>A0A8J3CI60</accession>
<dbReference type="SMART" id="SM00320">
    <property type="entry name" value="WD40"/>
    <property type="match status" value="14"/>
</dbReference>
<dbReference type="InterPro" id="IPR020472">
    <property type="entry name" value="WD40_PAC1"/>
</dbReference>
<feature type="repeat" description="WD" evidence="3">
    <location>
        <begin position="875"/>
        <end position="908"/>
    </location>
</feature>
<comment type="caution">
    <text evidence="5">The sequence shown here is derived from an EMBL/GenBank/DDBJ whole genome shotgun (WGS) entry which is preliminary data.</text>
</comment>
<keyword evidence="1 3" id="KW-0853">WD repeat</keyword>
<evidence type="ECO:0000313" key="6">
    <source>
        <dbReference type="Proteomes" id="UP000637578"/>
    </source>
</evidence>
<feature type="repeat" description="WD" evidence="3">
    <location>
        <begin position="737"/>
        <end position="770"/>
    </location>
</feature>
<dbReference type="Gene3D" id="2.130.10.10">
    <property type="entry name" value="YVTN repeat-like/Quinoprotein amine dehydrogenase"/>
    <property type="match status" value="6"/>
</dbReference>
<dbReference type="GO" id="GO:0017070">
    <property type="term" value="F:U6 snRNA binding"/>
    <property type="evidence" value="ECO:0007669"/>
    <property type="project" value="TreeGrafter"/>
</dbReference>
<evidence type="ECO:0000256" key="3">
    <source>
        <dbReference type="PROSITE-ProRule" id="PRU00221"/>
    </source>
</evidence>
<dbReference type="Pfam" id="PF00400">
    <property type="entry name" value="WD40"/>
    <property type="match status" value="14"/>
</dbReference>
<dbReference type="InterPro" id="IPR049052">
    <property type="entry name" value="nSTAND1"/>
</dbReference>
<feature type="repeat" description="WD" evidence="3">
    <location>
        <begin position="1051"/>
        <end position="1085"/>
    </location>
</feature>
<feature type="repeat" description="WD" evidence="3">
    <location>
        <begin position="1106"/>
        <end position="1129"/>
    </location>
</feature>
<dbReference type="InterPro" id="IPR019775">
    <property type="entry name" value="WD40_repeat_CS"/>
</dbReference>
<dbReference type="InterPro" id="IPR001680">
    <property type="entry name" value="WD40_rpt"/>
</dbReference>
<evidence type="ECO:0000313" key="5">
    <source>
        <dbReference type="EMBL" id="GGM70592.1"/>
    </source>
</evidence>
<feature type="repeat" description="WD" evidence="3">
    <location>
        <begin position="1005"/>
        <end position="1039"/>
    </location>
</feature>
<reference evidence="5" key="1">
    <citation type="journal article" date="2014" name="Int. J. Syst. Evol. Microbiol.">
        <title>Complete genome sequence of Corynebacterium casei LMG S-19264T (=DSM 44701T), isolated from a smear-ripened cheese.</title>
        <authorList>
            <consortium name="US DOE Joint Genome Institute (JGI-PGF)"/>
            <person name="Walter F."/>
            <person name="Albersmeier A."/>
            <person name="Kalinowski J."/>
            <person name="Ruckert C."/>
        </authorList>
    </citation>
    <scope>NUCLEOTIDE SEQUENCE</scope>
    <source>
        <strain evidence="5">CGMCC 4.5737</strain>
    </source>
</reference>
<dbReference type="Gene3D" id="3.40.50.300">
    <property type="entry name" value="P-loop containing nucleotide triphosphate hydrolases"/>
    <property type="match status" value="1"/>
</dbReference>
<feature type="repeat" description="WD" evidence="3">
    <location>
        <begin position="921"/>
        <end position="955"/>
    </location>
</feature>
<dbReference type="PANTHER" id="PTHR19846">
    <property type="entry name" value="WD40 REPEAT PROTEIN"/>
    <property type="match status" value="1"/>
</dbReference>
<proteinExistence type="predicted"/>
<feature type="repeat" description="WD" evidence="3">
    <location>
        <begin position="829"/>
        <end position="862"/>
    </location>
</feature>
<dbReference type="InterPro" id="IPR027417">
    <property type="entry name" value="P-loop_NTPase"/>
</dbReference>
<dbReference type="PRINTS" id="PR00320">
    <property type="entry name" value="GPROTEINBRPT"/>
</dbReference>
<dbReference type="CDD" id="cd00200">
    <property type="entry name" value="WD40"/>
    <property type="match status" value="2"/>
</dbReference>
<feature type="domain" description="Novel STAND NTPase 1" evidence="4">
    <location>
        <begin position="134"/>
        <end position="564"/>
    </location>
</feature>
<keyword evidence="6" id="KW-1185">Reference proteome</keyword>
<dbReference type="InterPro" id="IPR015943">
    <property type="entry name" value="WD40/YVTN_repeat-like_dom_sf"/>
</dbReference>
<dbReference type="InterPro" id="IPR036322">
    <property type="entry name" value="WD40_repeat_dom_sf"/>
</dbReference>
<dbReference type="GO" id="GO:0000398">
    <property type="term" value="P:mRNA splicing, via spliceosome"/>
    <property type="evidence" value="ECO:0007669"/>
    <property type="project" value="TreeGrafter"/>
</dbReference>
<dbReference type="PROSITE" id="PS50082">
    <property type="entry name" value="WD_REPEATS_2"/>
    <property type="match status" value="13"/>
</dbReference>
<dbReference type="SUPFAM" id="SSF50978">
    <property type="entry name" value="WD40 repeat-like"/>
    <property type="match status" value="2"/>
</dbReference>
<feature type="repeat" description="WD" evidence="3">
    <location>
        <begin position="967"/>
        <end position="1000"/>
    </location>
</feature>
<evidence type="ECO:0000256" key="2">
    <source>
        <dbReference type="ARBA" id="ARBA00022737"/>
    </source>
</evidence>
<dbReference type="SUPFAM" id="SSF52540">
    <property type="entry name" value="P-loop containing nucleoside triphosphate hydrolases"/>
    <property type="match status" value="1"/>
</dbReference>
<evidence type="ECO:0000259" key="4">
    <source>
        <dbReference type="Pfam" id="PF20703"/>
    </source>
</evidence>
<keyword evidence="2" id="KW-0677">Repeat</keyword>
<sequence>MDTPGPTIGPRGVFAERFALLYAEAGDPPLKRVTESVARSRHTDERGHPVRVTAQRVSDWRRGRNVPARFGALAAVLAVLIGEARKRRPRALVPDLYDLHAWRKLWEEALGSPVTTDGEGGTTEAAREDTGACPYRGLAAFRPEDTEWFFGRERSTADLVARLRTALDTGGIVMLVGASGAGKSSLLKAGLTPAIARGMLETAGSASWPVILMTPGVDPMKELTRQIPELRDALHAIAENDAPETDSGEADPDHVHPRFSHEIRAAFSRYARRIAGDDARVVLVVDQLEEVFTLCPDEDERRLFVRALHATCTPADPAGRPPAAVVAGIRADFYGPCLDHPELAVALQERQMVLGPMTATELRKAVTGPARAVGLHLEPGLVELLLRDLGINSGRGRGRTGQAVNDAGALPLLSHALLATWQRREAGRLTIAGYRTAGEIRGAVAATAERAWADLDPTGQAAARAVLLRLVRIGEDTQDTRRRATREDVLAHAGNRAAAEQALEVLARSRLVTLDAGSAEITHEALLQAWPRLRGWLDQDRAGHLARQRLEEDAGAWDRQGRDSSLLYRGSRLENTRQWAGDTASTAPSALAREFLAASARQWRRSVWARRAGVALVVVFALIAASAATVAMRQRDDAVFRQVVTEADRLHDSDPSLASQLYLVAHRMRPDDKDVYTRLLSTQSLPLATILRGHSGPVYLTSFSPDGRMLATASYDRTARLWDISDRTRPEPLGEPLTGSTSWVTSAVFSPGGRLLATAGDDKHVRLWNLADPSHPTLIGSPFTGGNGTNYLVAFRPDGQMLATANEDRTVRIWDVSDPANPTPAGPLLEGHESQVRSVAFSPDGKVLASGSDDRTVRLWDVADPAHPRPLGGPLTGHGDGLHTVAFSPDGRTLASGSDDKTVRLWNVAEPAAAEPLGAPMTGHNAAVWSVVFSPDGKTLVSGAADGTARVWNLSDPVRPEPLGPPLTGGTSGIFAVGISPDGHTVATGSADSNARLWSIPGQTLVGHAGRVATPVFAPDGRFLATVSKDRTAQVWDVSHPADPEPLGPPLTGHQGGVWQVALSPDGKLLATGSGDKTVRLWDLKEPSHPKPVGDPISLPNRYSATVAFSPDGRILATANDDLSVQLWDPSDPTRPRRLGTPLTGHDGYVNSARFRPDGRVLVTASSDQTLRVWDVSDPGAARQLGQPLTGHTGGVAQAVFAPDGKVLASVSEDKTIRLWDLSDPAAAKPLGEPISGHGAAVGSAAFSPDGRILATGGADGSLRLWDVSDPADPHAIGQPLTISATTLSVVFRPDGRYLATASDNIVRLWDLDAEHVIKRICDSTRGAMTPERWERHLPQLSYEPPCG</sequence>
<evidence type="ECO:0000256" key="1">
    <source>
        <dbReference type="ARBA" id="ARBA00022574"/>
    </source>
</evidence>
<feature type="repeat" description="WD" evidence="3">
    <location>
        <begin position="1189"/>
        <end position="1230"/>
    </location>
</feature>
<dbReference type="EMBL" id="BMMK01000025">
    <property type="protein sequence ID" value="GGM70592.1"/>
    <property type="molecule type" value="Genomic_DNA"/>
</dbReference>
<organism evidence="5 6">
    <name type="scientific">Longimycelium tulufanense</name>
    <dbReference type="NCBI Taxonomy" id="907463"/>
    <lineage>
        <taxon>Bacteria</taxon>
        <taxon>Bacillati</taxon>
        <taxon>Actinomycetota</taxon>
        <taxon>Actinomycetes</taxon>
        <taxon>Pseudonocardiales</taxon>
        <taxon>Pseudonocardiaceae</taxon>
        <taxon>Longimycelium</taxon>
    </lineage>
</organism>
<dbReference type="PROSITE" id="PS50294">
    <property type="entry name" value="WD_REPEATS_REGION"/>
    <property type="match status" value="13"/>
</dbReference>
<dbReference type="Proteomes" id="UP000637578">
    <property type="component" value="Unassembled WGS sequence"/>
</dbReference>
<dbReference type="GO" id="GO:0030621">
    <property type="term" value="F:U4 snRNA binding"/>
    <property type="evidence" value="ECO:0007669"/>
    <property type="project" value="TreeGrafter"/>
</dbReference>
<name>A0A8J3CI60_9PSEU</name>
<reference evidence="5" key="2">
    <citation type="submission" date="2020-09" db="EMBL/GenBank/DDBJ databases">
        <authorList>
            <person name="Sun Q."/>
            <person name="Zhou Y."/>
        </authorList>
    </citation>
    <scope>NUCLEOTIDE SEQUENCE</scope>
    <source>
        <strain evidence="5">CGMCC 4.5737</strain>
    </source>
</reference>
<gene>
    <name evidence="5" type="ORF">GCM10012275_46230</name>
</gene>
<protein>
    <recommendedName>
        <fullName evidence="4">Novel STAND NTPase 1 domain-containing protein</fullName>
    </recommendedName>
</protein>
<dbReference type="Pfam" id="PF20703">
    <property type="entry name" value="nSTAND1"/>
    <property type="match status" value="1"/>
</dbReference>
<feature type="repeat" description="WD" evidence="3">
    <location>
        <begin position="783"/>
        <end position="817"/>
    </location>
</feature>
<dbReference type="RefSeq" id="WP_189060510.1">
    <property type="nucleotide sequence ID" value="NZ_BMMK01000025.1"/>
</dbReference>
<dbReference type="CDD" id="cd00267">
    <property type="entry name" value="ABC_ATPase"/>
    <property type="match status" value="1"/>
</dbReference>
<dbReference type="PANTHER" id="PTHR19846:SF0">
    <property type="entry name" value="PRE-MRNA PROCESSING FACTOR 4"/>
    <property type="match status" value="1"/>
</dbReference>